<proteinExistence type="predicted"/>
<protein>
    <recommendedName>
        <fullName evidence="4">MADS-box domain-containing protein</fullName>
    </recommendedName>
</protein>
<gene>
    <name evidence="2" type="ORF">Tsubulata_010479</name>
</gene>
<dbReference type="GO" id="GO:0003677">
    <property type="term" value="F:DNA binding"/>
    <property type="evidence" value="ECO:0007669"/>
    <property type="project" value="InterPro"/>
</dbReference>
<name>A0A9Q0F2N8_9ROSI</name>
<dbReference type="InterPro" id="IPR036879">
    <property type="entry name" value="TF_MADSbox_sf"/>
</dbReference>
<evidence type="ECO:0000313" key="2">
    <source>
        <dbReference type="EMBL" id="KAJ4823886.1"/>
    </source>
</evidence>
<keyword evidence="1" id="KW-0175">Coiled coil</keyword>
<accession>A0A9Q0F2N8</accession>
<dbReference type="OrthoDB" id="844557at2759"/>
<dbReference type="Gene3D" id="3.40.1810.10">
    <property type="entry name" value="Transcription factor, MADS-box"/>
    <property type="match status" value="1"/>
</dbReference>
<reference evidence="2" key="1">
    <citation type="submission" date="2022-02" db="EMBL/GenBank/DDBJ databases">
        <authorList>
            <person name="Henning P.M."/>
            <person name="McCubbin A.G."/>
            <person name="Shore J.S."/>
        </authorList>
    </citation>
    <scope>NUCLEOTIDE SEQUENCE</scope>
    <source>
        <strain evidence="2">F60SS</strain>
        <tissue evidence="2">Leaves</tissue>
    </source>
</reference>
<dbReference type="Proteomes" id="UP001141552">
    <property type="component" value="Unassembled WGS sequence"/>
</dbReference>
<evidence type="ECO:0000313" key="3">
    <source>
        <dbReference type="Proteomes" id="UP001141552"/>
    </source>
</evidence>
<organism evidence="2 3">
    <name type="scientific">Turnera subulata</name>
    <dbReference type="NCBI Taxonomy" id="218843"/>
    <lineage>
        <taxon>Eukaryota</taxon>
        <taxon>Viridiplantae</taxon>
        <taxon>Streptophyta</taxon>
        <taxon>Embryophyta</taxon>
        <taxon>Tracheophyta</taxon>
        <taxon>Spermatophyta</taxon>
        <taxon>Magnoliopsida</taxon>
        <taxon>eudicotyledons</taxon>
        <taxon>Gunneridae</taxon>
        <taxon>Pentapetalae</taxon>
        <taxon>rosids</taxon>
        <taxon>fabids</taxon>
        <taxon>Malpighiales</taxon>
        <taxon>Passifloraceae</taxon>
        <taxon>Turnera</taxon>
    </lineage>
</organism>
<comment type="caution">
    <text evidence="2">The sequence shown here is derived from an EMBL/GenBank/DDBJ whole genome shotgun (WGS) entry which is preliminary data.</text>
</comment>
<sequence length="149" mass="17192">MFQTVPNGPKVGVVIFSPAGKPFSFATSSIDFIANRFLGRHPPTSNDQVHPIAEAHRQIRIDDFNKQYNELLHSLEDEKEKIKILKEKLKGKDYKGWWDVKTSQLSKEEFVELENRFKNLHINLQKSLANKKNGELVLCRLLLLIPILI</sequence>
<keyword evidence="3" id="KW-1185">Reference proteome</keyword>
<dbReference type="AlphaFoldDB" id="A0A9Q0F2N8"/>
<feature type="coiled-coil region" evidence="1">
    <location>
        <begin position="61"/>
        <end position="95"/>
    </location>
</feature>
<evidence type="ECO:0008006" key="4">
    <source>
        <dbReference type="Google" id="ProtNLM"/>
    </source>
</evidence>
<dbReference type="GO" id="GO:0046983">
    <property type="term" value="F:protein dimerization activity"/>
    <property type="evidence" value="ECO:0007669"/>
    <property type="project" value="InterPro"/>
</dbReference>
<dbReference type="EMBL" id="JAKUCV010007332">
    <property type="protein sequence ID" value="KAJ4823886.1"/>
    <property type="molecule type" value="Genomic_DNA"/>
</dbReference>
<evidence type="ECO:0000256" key="1">
    <source>
        <dbReference type="SAM" id="Coils"/>
    </source>
</evidence>
<reference evidence="2" key="2">
    <citation type="journal article" date="2023" name="Plants (Basel)">
        <title>Annotation of the Turnera subulata (Passifloraceae) Draft Genome Reveals the S-Locus Evolved after the Divergence of Turneroideae from Passifloroideae in a Stepwise Manner.</title>
        <authorList>
            <person name="Henning P.M."/>
            <person name="Roalson E.H."/>
            <person name="Mir W."/>
            <person name="McCubbin A.G."/>
            <person name="Shore J.S."/>
        </authorList>
    </citation>
    <scope>NUCLEOTIDE SEQUENCE</scope>
    <source>
        <strain evidence="2">F60SS</strain>
    </source>
</reference>